<organism evidence="2 3">
    <name type="scientific">Arsenophonus nasoniae</name>
    <name type="common">son-killer infecting Nasonia vitripennis</name>
    <dbReference type="NCBI Taxonomy" id="638"/>
    <lineage>
        <taxon>Bacteria</taxon>
        <taxon>Pseudomonadati</taxon>
        <taxon>Pseudomonadota</taxon>
        <taxon>Gammaproteobacteria</taxon>
        <taxon>Enterobacterales</taxon>
        <taxon>Morganellaceae</taxon>
        <taxon>Arsenophonus</taxon>
    </lineage>
</organism>
<proteinExistence type="predicted"/>
<gene>
    <name evidence="1" type="ORF">QE207_09755</name>
    <name evidence="2" type="ORF">QE210_06830</name>
</gene>
<evidence type="ECO:0000313" key="2">
    <source>
        <dbReference type="EMBL" id="WGM02779.1"/>
    </source>
</evidence>
<dbReference type="AlphaFoldDB" id="A0AA95GTQ6"/>
<accession>A0AA95GTQ6</accession>
<sequence length="59" mass="6853">MGHALKKAFRLSIPERDKSKIANPKPVINQDCFHTEQVDKAFDFGFVRYKITMKELSKV</sequence>
<evidence type="ECO:0000313" key="3">
    <source>
        <dbReference type="Proteomes" id="UP001177595"/>
    </source>
</evidence>
<dbReference type="Proteomes" id="UP001177595">
    <property type="component" value="Chromosome"/>
</dbReference>
<protein>
    <submittedName>
        <fullName evidence="2">Uncharacterized protein</fullName>
    </submittedName>
</protein>
<dbReference type="Proteomes" id="UP001177597">
    <property type="component" value="Chromosome"/>
</dbReference>
<dbReference type="EMBL" id="CP123498">
    <property type="protein sequence ID" value="WGL96783.1"/>
    <property type="molecule type" value="Genomic_DNA"/>
</dbReference>
<evidence type="ECO:0000313" key="1">
    <source>
        <dbReference type="EMBL" id="WGL96783.1"/>
    </source>
</evidence>
<dbReference type="RefSeq" id="WP_280625949.1">
    <property type="nucleotide sequence ID" value="NZ_CP123498.1"/>
</dbReference>
<reference evidence="2" key="1">
    <citation type="submission" date="2023-04" db="EMBL/GenBank/DDBJ databases">
        <title>Genome dynamics across the evolutionary transition to endosymbiosis.</title>
        <authorList>
            <person name="Siozios S."/>
            <person name="Nadal-Jimenez P."/>
            <person name="Azagi T."/>
            <person name="Sprong H."/>
            <person name="Frost C.L."/>
            <person name="Parratt S.R."/>
            <person name="Taylor G."/>
            <person name="Brettell L."/>
            <person name="Lew K.C."/>
            <person name="Croft L."/>
            <person name="King K.C."/>
            <person name="Brockhurst M.A."/>
            <person name="Hypsa V."/>
            <person name="Novakova E."/>
            <person name="Darby A.C."/>
            <person name="Hurst G.D.D."/>
        </authorList>
    </citation>
    <scope>NUCLEOTIDE SEQUENCE</scope>
    <source>
        <strain evidence="1">AIh</strain>
        <strain evidence="2">APv</strain>
    </source>
</reference>
<dbReference type="EMBL" id="CP123504">
    <property type="protein sequence ID" value="WGM02779.1"/>
    <property type="molecule type" value="Genomic_DNA"/>
</dbReference>
<name>A0AA95GTQ6_9GAMM</name>